<feature type="transmembrane region" description="Helical" evidence="2">
    <location>
        <begin position="95"/>
        <end position="113"/>
    </location>
</feature>
<keyword evidence="2" id="KW-0472">Membrane</keyword>
<protein>
    <submittedName>
        <fullName evidence="3">Uncharacterized protein</fullName>
    </submittedName>
</protein>
<keyword evidence="2" id="KW-1133">Transmembrane helix</keyword>
<keyword evidence="2" id="KW-0812">Transmembrane</keyword>
<accession>A0A9P8CQ61</accession>
<evidence type="ECO:0000313" key="4">
    <source>
        <dbReference type="Proteomes" id="UP000887229"/>
    </source>
</evidence>
<evidence type="ECO:0000313" key="3">
    <source>
        <dbReference type="EMBL" id="KAG9254952.1"/>
    </source>
</evidence>
<feature type="compositionally biased region" description="Low complexity" evidence="1">
    <location>
        <begin position="74"/>
        <end position="83"/>
    </location>
</feature>
<evidence type="ECO:0000256" key="1">
    <source>
        <dbReference type="SAM" id="MobiDB-lite"/>
    </source>
</evidence>
<comment type="caution">
    <text evidence="3">The sequence shown here is derived from an EMBL/GenBank/DDBJ whole genome shotgun (WGS) entry which is preliminary data.</text>
</comment>
<dbReference type="EMBL" id="MU251252">
    <property type="protein sequence ID" value="KAG9254952.1"/>
    <property type="molecule type" value="Genomic_DNA"/>
</dbReference>
<feature type="region of interest" description="Disordered" evidence="1">
    <location>
        <begin position="45"/>
        <end position="86"/>
    </location>
</feature>
<name>A0A9P8CQ61_9HYPO</name>
<reference evidence="3" key="1">
    <citation type="journal article" date="2021" name="IMA Fungus">
        <title>Genomic characterization of three marine fungi, including Emericellopsis atlantica sp. nov. with signatures of a generalist lifestyle and marine biomass degradation.</title>
        <authorList>
            <person name="Hagestad O.C."/>
            <person name="Hou L."/>
            <person name="Andersen J.H."/>
            <person name="Hansen E.H."/>
            <person name="Altermark B."/>
            <person name="Li C."/>
            <person name="Kuhnert E."/>
            <person name="Cox R.J."/>
            <person name="Crous P.W."/>
            <person name="Spatafora J.W."/>
            <person name="Lail K."/>
            <person name="Amirebrahimi M."/>
            <person name="Lipzen A."/>
            <person name="Pangilinan J."/>
            <person name="Andreopoulos W."/>
            <person name="Hayes R.D."/>
            <person name="Ng V."/>
            <person name="Grigoriev I.V."/>
            <person name="Jackson S.A."/>
            <person name="Sutton T.D.S."/>
            <person name="Dobson A.D.W."/>
            <person name="Rama T."/>
        </authorList>
    </citation>
    <scope>NUCLEOTIDE SEQUENCE</scope>
    <source>
        <strain evidence="3">TS7</strain>
    </source>
</reference>
<dbReference type="GeneID" id="70294265"/>
<organism evidence="3 4">
    <name type="scientific">Emericellopsis atlantica</name>
    <dbReference type="NCBI Taxonomy" id="2614577"/>
    <lineage>
        <taxon>Eukaryota</taxon>
        <taxon>Fungi</taxon>
        <taxon>Dikarya</taxon>
        <taxon>Ascomycota</taxon>
        <taxon>Pezizomycotina</taxon>
        <taxon>Sordariomycetes</taxon>
        <taxon>Hypocreomycetidae</taxon>
        <taxon>Hypocreales</taxon>
        <taxon>Bionectriaceae</taxon>
        <taxon>Emericellopsis</taxon>
    </lineage>
</organism>
<proteinExistence type="predicted"/>
<gene>
    <name evidence="3" type="ORF">F5Z01DRAFT_653460</name>
</gene>
<dbReference type="RefSeq" id="XP_046118876.1">
    <property type="nucleotide sequence ID" value="XM_046263362.1"/>
</dbReference>
<evidence type="ECO:0000256" key="2">
    <source>
        <dbReference type="SAM" id="Phobius"/>
    </source>
</evidence>
<feature type="compositionally biased region" description="Polar residues" evidence="1">
    <location>
        <begin position="54"/>
        <end position="63"/>
    </location>
</feature>
<dbReference type="Proteomes" id="UP000887229">
    <property type="component" value="Unassembled WGS sequence"/>
</dbReference>
<keyword evidence="4" id="KW-1185">Reference proteome</keyword>
<sequence length="158" mass="17321">MKNNALSRSSVRSFSSCNNRICFGYQLTSAEVFVPKVRSYFKASSPGIRRRTPVDQSSSNQHSCECASPPPSTSSPLSQSLASRTRQGIREPRRCFCLPAIAIMLQLLVPYLLGRFSTTGDLPAASHDGDKHCSRIWCEHSRTPQVKPGNSGTHAPNP</sequence>
<dbReference type="AlphaFoldDB" id="A0A9P8CQ61"/>